<sequence length="53" mass="5499">MPGGVLTQTHHVRVAVGRQDSDATPTTGTIYLGGGGAKPEVRIRCEPVTPEGQ</sequence>
<name>A0A7Y4KQJ7_9BACT</name>
<protein>
    <submittedName>
        <fullName evidence="1">Uncharacterized protein</fullName>
    </submittedName>
</protein>
<evidence type="ECO:0000313" key="2">
    <source>
        <dbReference type="Proteomes" id="UP000563426"/>
    </source>
</evidence>
<gene>
    <name evidence="1" type="ORF">HMI49_33600</name>
</gene>
<accession>A0A7Y4KQJ7</accession>
<organism evidence="1 2">
    <name type="scientific">Corallococcus exercitus</name>
    <dbReference type="NCBI Taxonomy" id="2316736"/>
    <lineage>
        <taxon>Bacteria</taxon>
        <taxon>Pseudomonadati</taxon>
        <taxon>Myxococcota</taxon>
        <taxon>Myxococcia</taxon>
        <taxon>Myxococcales</taxon>
        <taxon>Cystobacterineae</taxon>
        <taxon>Myxococcaceae</taxon>
        <taxon>Corallococcus</taxon>
    </lineage>
</organism>
<evidence type="ECO:0000313" key="1">
    <source>
        <dbReference type="EMBL" id="NOK38147.1"/>
    </source>
</evidence>
<proteinExistence type="predicted"/>
<reference evidence="1 2" key="1">
    <citation type="submission" date="2020-05" db="EMBL/GenBank/DDBJ databases">
        <authorList>
            <person name="Whitworth D."/>
        </authorList>
    </citation>
    <scope>NUCLEOTIDE SEQUENCE [LARGE SCALE GENOMIC DNA]</scope>
    <source>
        <strain evidence="1 2">AB043B</strain>
    </source>
</reference>
<dbReference type="AlphaFoldDB" id="A0A7Y4KQJ7"/>
<dbReference type="Proteomes" id="UP000563426">
    <property type="component" value="Unassembled WGS sequence"/>
</dbReference>
<dbReference type="EMBL" id="JABFJV010000290">
    <property type="protein sequence ID" value="NOK38147.1"/>
    <property type="molecule type" value="Genomic_DNA"/>
</dbReference>
<comment type="caution">
    <text evidence="1">The sequence shown here is derived from an EMBL/GenBank/DDBJ whole genome shotgun (WGS) entry which is preliminary data.</text>
</comment>
<keyword evidence="2" id="KW-1185">Reference proteome</keyword>